<proteinExistence type="predicted"/>
<dbReference type="GO" id="GO:0005737">
    <property type="term" value="C:cytoplasm"/>
    <property type="evidence" value="ECO:0007669"/>
    <property type="project" value="TreeGrafter"/>
</dbReference>
<feature type="non-terminal residue" evidence="1">
    <location>
        <position position="67"/>
    </location>
</feature>
<evidence type="ECO:0000313" key="2">
    <source>
        <dbReference type="Proteomes" id="UP000054359"/>
    </source>
</evidence>
<dbReference type="GO" id="GO:0005978">
    <property type="term" value="P:glycogen biosynthetic process"/>
    <property type="evidence" value="ECO:0007669"/>
    <property type="project" value="TreeGrafter"/>
</dbReference>
<dbReference type="PANTHER" id="PTHR43651:SF3">
    <property type="entry name" value="1,4-ALPHA-GLUCAN-BRANCHING ENZYME"/>
    <property type="match status" value="1"/>
</dbReference>
<sequence length="67" mass="7667">MDEYQFDGFRFDGVTSMLYHHHGIGAGFSGDYNEYFGLATDTESVTYLMMANYMLKTLYPECVTIAE</sequence>
<dbReference type="EMBL" id="KK118671">
    <property type="protein sequence ID" value="KFM73564.1"/>
    <property type="molecule type" value="Genomic_DNA"/>
</dbReference>
<dbReference type="AlphaFoldDB" id="A0A087U875"/>
<gene>
    <name evidence="1" type="ORF">X975_04198</name>
</gene>
<dbReference type="OrthoDB" id="196493at2759"/>
<accession>A0A087U875</accession>
<dbReference type="GO" id="GO:0003844">
    <property type="term" value="F:1,4-alpha-glucan branching enzyme activity"/>
    <property type="evidence" value="ECO:0007669"/>
    <property type="project" value="TreeGrafter"/>
</dbReference>
<dbReference type="PANTHER" id="PTHR43651">
    <property type="entry name" value="1,4-ALPHA-GLUCAN-BRANCHING ENZYME"/>
    <property type="match status" value="1"/>
</dbReference>
<dbReference type="Gene3D" id="3.20.20.80">
    <property type="entry name" value="Glycosidases"/>
    <property type="match status" value="1"/>
</dbReference>
<keyword evidence="2" id="KW-1185">Reference proteome</keyword>
<name>A0A087U875_STEMI</name>
<dbReference type="InterPro" id="IPR017853">
    <property type="entry name" value="GH"/>
</dbReference>
<organism evidence="1 2">
    <name type="scientific">Stegodyphus mimosarum</name>
    <name type="common">African social velvet spider</name>
    <dbReference type="NCBI Taxonomy" id="407821"/>
    <lineage>
        <taxon>Eukaryota</taxon>
        <taxon>Metazoa</taxon>
        <taxon>Ecdysozoa</taxon>
        <taxon>Arthropoda</taxon>
        <taxon>Chelicerata</taxon>
        <taxon>Arachnida</taxon>
        <taxon>Araneae</taxon>
        <taxon>Araneomorphae</taxon>
        <taxon>Entelegynae</taxon>
        <taxon>Eresoidea</taxon>
        <taxon>Eresidae</taxon>
        <taxon>Stegodyphus</taxon>
    </lineage>
</organism>
<protein>
    <submittedName>
        <fullName evidence="1">1,4-alpha-glucan-branching enzyme</fullName>
    </submittedName>
</protein>
<evidence type="ECO:0000313" key="1">
    <source>
        <dbReference type="EMBL" id="KFM73564.1"/>
    </source>
</evidence>
<reference evidence="1 2" key="1">
    <citation type="submission" date="2013-11" db="EMBL/GenBank/DDBJ databases">
        <title>Genome sequencing of Stegodyphus mimosarum.</title>
        <authorList>
            <person name="Bechsgaard J."/>
        </authorList>
    </citation>
    <scope>NUCLEOTIDE SEQUENCE [LARGE SCALE GENOMIC DNA]</scope>
</reference>
<dbReference type="SUPFAM" id="SSF51445">
    <property type="entry name" value="(Trans)glycosidases"/>
    <property type="match status" value="1"/>
</dbReference>
<dbReference type="STRING" id="407821.A0A087U875"/>
<dbReference type="Proteomes" id="UP000054359">
    <property type="component" value="Unassembled WGS sequence"/>
</dbReference>